<feature type="region of interest" description="Disordered" evidence="1">
    <location>
        <begin position="54"/>
        <end position="73"/>
    </location>
</feature>
<dbReference type="AlphaFoldDB" id="A0A224XS63"/>
<protein>
    <submittedName>
        <fullName evidence="2">Uncharacterized protein</fullName>
    </submittedName>
</protein>
<accession>A0A224XS63</accession>
<reference evidence="2" key="1">
    <citation type="journal article" date="2018" name="PLoS Negl. Trop. Dis.">
        <title>An insight into the salivary gland and fat body transcriptome of Panstrongylus lignarius (Hemiptera: Heteroptera), the main vector of Chagas disease in Peru.</title>
        <authorList>
            <person name="Nevoa J.C."/>
            <person name="Mendes M.T."/>
            <person name="da Silva M.V."/>
            <person name="Soares S.C."/>
            <person name="Oliveira C.J.F."/>
            <person name="Ribeiro J.M.C."/>
        </authorList>
    </citation>
    <scope>NUCLEOTIDE SEQUENCE</scope>
</reference>
<evidence type="ECO:0000313" key="2">
    <source>
        <dbReference type="EMBL" id="JAW15355.1"/>
    </source>
</evidence>
<dbReference type="EMBL" id="GFTR01001071">
    <property type="protein sequence ID" value="JAW15355.1"/>
    <property type="molecule type" value="Transcribed_RNA"/>
</dbReference>
<sequence length="85" mass="8795">MSGIVPVFPGLRKVGVLPTLVTASPVLAAISRMYLPLESVASIPHSTALALKSPATTAAPSSSRTKSSIPSTNSLNSWVFTFGVR</sequence>
<organism evidence="2">
    <name type="scientific">Panstrongylus lignarius</name>
    <dbReference type="NCBI Taxonomy" id="156445"/>
    <lineage>
        <taxon>Eukaryota</taxon>
        <taxon>Metazoa</taxon>
        <taxon>Ecdysozoa</taxon>
        <taxon>Arthropoda</taxon>
        <taxon>Hexapoda</taxon>
        <taxon>Insecta</taxon>
        <taxon>Pterygota</taxon>
        <taxon>Neoptera</taxon>
        <taxon>Paraneoptera</taxon>
        <taxon>Hemiptera</taxon>
        <taxon>Heteroptera</taxon>
        <taxon>Panheteroptera</taxon>
        <taxon>Cimicomorpha</taxon>
        <taxon>Reduviidae</taxon>
        <taxon>Triatominae</taxon>
        <taxon>Panstrongylus</taxon>
    </lineage>
</organism>
<proteinExistence type="predicted"/>
<evidence type="ECO:0000256" key="1">
    <source>
        <dbReference type="SAM" id="MobiDB-lite"/>
    </source>
</evidence>
<name>A0A224XS63_9HEMI</name>